<dbReference type="AlphaFoldDB" id="A0A9P1I9N1"/>
<dbReference type="OrthoDB" id="24555at2759"/>
<dbReference type="GO" id="GO:0031047">
    <property type="term" value="P:regulatory ncRNA-mediated gene silencing"/>
    <property type="evidence" value="ECO:0007669"/>
    <property type="project" value="UniProtKB-KW"/>
</dbReference>
<keyword evidence="2" id="KW-0943">RNA-mediated gene silencing</keyword>
<dbReference type="InterPro" id="IPR024970">
    <property type="entry name" value="Maelstrom"/>
</dbReference>
<dbReference type="GO" id="GO:0060964">
    <property type="term" value="P:regulation of miRNA-mediated gene silencing"/>
    <property type="evidence" value="ECO:0007669"/>
    <property type="project" value="InterPro"/>
</dbReference>
<comment type="caution">
    <text evidence="5">The sequence shown here is derived from an EMBL/GenBank/DDBJ whole genome shotgun (WGS) entry which is preliminary data.</text>
</comment>
<dbReference type="Proteomes" id="UP001152747">
    <property type="component" value="Unassembled WGS sequence"/>
</dbReference>
<sequence length="654" mass="74891">MRKQNTRPNQNARKQMQDLTAELFSGAIDKKTTRRKMQLTRATSSSRPAPGSVVVQIVRPPPVEEPAEQPEQIPQEEPEPEVEVEQVVEEEHQQEDGNQSINVMDLLIPPIPASISLPTLQPTIQSTSSNFEAGGFSRFTPSENSDFYNTSYVSRNVSPFDVAAKQPDKMPNPFANRKRFPMDNFESTTNANNSLNKPRYLDSKTFCEDFSNLNINKFGNIPANRRNENNNFMLPAWWKTRSFSSASCYYPQNVKAQLQTRSLTTMNVPSHGNLDDIDNYLTTNYQQNHKVDMMAKKERWARMKAKKRILRRPVEEEFFEDADEEEEIMCGRGVLLNQIVQLNGSGQYEDADILRKYRRDVAYIKEQLMKEVEGNIDGIREIRFLIASVQTYGNIDGQCMMAEIAMNEFTLFSGVLERFHAIVGPWSPENETQRRRASRQAFDTHKIPLQHNFATMTKKKLVEEILGRSEPSIAYRQGVKVGLYSDTCDEQFRVHLHLKNGFKDASMMVDSNERRFVLVLQSEVELMVESMKHLGKTIGLHYEGFPTTPDRFIIVEAFVDAVVDLIGDKIGPETMHWFALLGQKNQTDTATPWEKNVDLHCSHHTDPKNNYCAQLTVCRATFIILHILGSFFRRYHLRKIPATSTATSSAILTR</sequence>
<protein>
    <recommendedName>
        <fullName evidence="4">Maelstrom domain-containing protein</fullName>
    </recommendedName>
</protein>
<dbReference type="Pfam" id="PF13017">
    <property type="entry name" value="Maelstrom"/>
    <property type="match status" value="1"/>
</dbReference>
<evidence type="ECO:0000256" key="1">
    <source>
        <dbReference type="ARBA" id="ARBA00007057"/>
    </source>
</evidence>
<evidence type="ECO:0000256" key="2">
    <source>
        <dbReference type="ARBA" id="ARBA00023158"/>
    </source>
</evidence>
<evidence type="ECO:0000259" key="4">
    <source>
        <dbReference type="Pfam" id="PF13017"/>
    </source>
</evidence>
<comment type="similarity">
    <text evidence="1">Belongs to the maelstrom family.</text>
</comment>
<dbReference type="EMBL" id="CANHGI010000002">
    <property type="protein sequence ID" value="CAI5441947.1"/>
    <property type="molecule type" value="Genomic_DNA"/>
</dbReference>
<gene>
    <name evidence="5" type="ORF">CAMP_LOCUS4584</name>
</gene>
<evidence type="ECO:0000313" key="6">
    <source>
        <dbReference type="Proteomes" id="UP001152747"/>
    </source>
</evidence>
<keyword evidence="6" id="KW-1185">Reference proteome</keyword>
<feature type="region of interest" description="Disordered" evidence="3">
    <location>
        <begin position="24"/>
        <end position="82"/>
    </location>
</feature>
<reference evidence="5" key="1">
    <citation type="submission" date="2022-11" db="EMBL/GenBank/DDBJ databases">
        <authorList>
            <person name="Kikuchi T."/>
        </authorList>
    </citation>
    <scope>NUCLEOTIDE SEQUENCE</scope>
    <source>
        <strain evidence="5">PS1010</strain>
    </source>
</reference>
<evidence type="ECO:0000256" key="3">
    <source>
        <dbReference type="SAM" id="MobiDB-lite"/>
    </source>
</evidence>
<feature type="domain" description="Maelstrom" evidence="4">
    <location>
        <begin position="396"/>
        <end position="642"/>
    </location>
</feature>
<name>A0A9P1I9N1_9PELO</name>
<evidence type="ECO:0000313" key="5">
    <source>
        <dbReference type="EMBL" id="CAI5441947.1"/>
    </source>
</evidence>
<proteinExistence type="inferred from homology"/>
<organism evidence="5 6">
    <name type="scientific">Caenorhabditis angaria</name>
    <dbReference type="NCBI Taxonomy" id="860376"/>
    <lineage>
        <taxon>Eukaryota</taxon>
        <taxon>Metazoa</taxon>
        <taxon>Ecdysozoa</taxon>
        <taxon>Nematoda</taxon>
        <taxon>Chromadorea</taxon>
        <taxon>Rhabditida</taxon>
        <taxon>Rhabditina</taxon>
        <taxon>Rhabditomorpha</taxon>
        <taxon>Rhabditoidea</taxon>
        <taxon>Rhabditidae</taxon>
        <taxon>Peloderinae</taxon>
        <taxon>Caenorhabditis</taxon>
    </lineage>
</organism>
<accession>A0A9P1I9N1</accession>